<dbReference type="EMBL" id="SGPM01000393">
    <property type="protein sequence ID" value="THH23112.1"/>
    <property type="molecule type" value="Genomic_DNA"/>
</dbReference>
<sequence>MNFSSLPLDVVDRILTCLTDFKTLSAALRTSKHLIYSVFRDHPISITRAIAINLAGPALPQALRAIRMKTMMENDLALALVPSESALENRTLTRDIASKVEANAPIAHGLEDLFSMKYKDRTSRTSQLTDNESLQFQKALYRTWAIASLVSAWCMNDLYNDEDDEENSDDDDDDMDPSQKRLLALLLQQLQLFSNQELREIHDITLFLRFAIGMVVSQRYPHFPFSFMGSNFALYEPNLIWPVLNRECYKNFETYKIRTLHDTIYSGLLRNAMSQLWEERKVKPDTWLLAPSKVFVENAKGTQDTCDRCNAVGGLDLFGRSNFDLWRRNHYIQHFFENMFLPGHLSRNAVITQWLECLKHADAAGYRTFKFDELADDIYEIAEEQDGPGAWSRDAWYCTECVNELFKRHFWRWILAARRKEGEPVKDDCWYGYECRTMTHKTEHAEKLNHLCVPTRGTGVVTAAQ</sequence>
<evidence type="ECO:0000313" key="2">
    <source>
        <dbReference type="Proteomes" id="UP000308730"/>
    </source>
</evidence>
<dbReference type="PANTHER" id="PTHR16079:SF4">
    <property type="entry name" value="E3 UBIQUITIN-PROTEIN LIGASE CHFR"/>
    <property type="match status" value="1"/>
</dbReference>
<dbReference type="InterPro" id="IPR052256">
    <property type="entry name" value="E3_ubiquitin-ligase_CHFR"/>
</dbReference>
<evidence type="ECO:0000313" key="1">
    <source>
        <dbReference type="EMBL" id="THH23112.1"/>
    </source>
</evidence>
<proteinExistence type="predicted"/>
<dbReference type="GO" id="GO:0005634">
    <property type="term" value="C:nucleus"/>
    <property type="evidence" value="ECO:0007669"/>
    <property type="project" value="TreeGrafter"/>
</dbReference>
<reference evidence="1 2" key="1">
    <citation type="submission" date="2019-02" db="EMBL/GenBank/DDBJ databases">
        <title>Genome sequencing of the rare red list fungi Antrodiella citrinella (Flaviporus citrinellus).</title>
        <authorList>
            <person name="Buettner E."/>
            <person name="Kellner H."/>
        </authorList>
    </citation>
    <scope>NUCLEOTIDE SEQUENCE [LARGE SCALE GENOMIC DNA]</scope>
    <source>
        <strain evidence="1 2">DSM 108506</strain>
    </source>
</reference>
<organism evidence="1 2">
    <name type="scientific">Antrodiella citrinella</name>
    <dbReference type="NCBI Taxonomy" id="2447956"/>
    <lineage>
        <taxon>Eukaryota</taxon>
        <taxon>Fungi</taxon>
        <taxon>Dikarya</taxon>
        <taxon>Basidiomycota</taxon>
        <taxon>Agaricomycotina</taxon>
        <taxon>Agaricomycetes</taxon>
        <taxon>Polyporales</taxon>
        <taxon>Steccherinaceae</taxon>
        <taxon>Antrodiella</taxon>
    </lineage>
</organism>
<evidence type="ECO:0008006" key="3">
    <source>
        <dbReference type="Google" id="ProtNLM"/>
    </source>
</evidence>
<dbReference type="AlphaFoldDB" id="A0A4S4MCA8"/>
<dbReference type="PANTHER" id="PTHR16079">
    <property type="entry name" value="UBIQUITIN LIGASE PROTEIN CHFR"/>
    <property type="match status" value="1"/>
</dbReference>
<dbReference type="GO" id="GO:0016567">
    <property type="term" value="P:protein ubiquitination"/>
    <property type="evidence" value="ECO:0007669"/>
    <property type="project" value="TreeGrafter"/>
</dbReference>
<dbReference type="GO" id="GO:0006511">
    <property type="term" value="P:ubiquitin-dependent protein catabolic process"/>
    <property type="evidence" value="ECO:0007669"/>
    <property type="project" value="TreeGrafter"/>
</dbReference>
<dbReference type="OrthoDB" id="2745518at2759"/>
<keyword evidence="2" id="KW-1185">Reference proteome</keyword>
<comment type="caution">
    <text evidence="1">The sequence shown here is derived from an EMBL/GenBank/DDBJ whole genome shotgun (WGS) entry which is preliminary data.</text>
</comment>
<name>A0A4S4MCA8_9APHY</name>
<accession>A0A4S4MCA8</accession>
<dbReference type="Proteomes" id="UP000308730">
    <property type="component" value="Unassembled WGS sequence"/>
</dbReference>
<dbReference type="GO" id="GO:0004842">
    <property type="term" value="F:ubiquitin-protein transferase activity"/>
    <property type="evidence" value="ECO:0007669"/>
    <property type="project" value="TreeGrafter"/>
</dbReference>
<gene>
    <name evidence="1" type="ORF">EUX98_g8067</name>
</gene>
<protein>
    <recommendedName>
        <fullName evidence="3">F-box domain-containing protein</fullName>
    </recommendedName>
</protein>